<dbReference type="Proteomes" id="UP000815325">
    <property type="component" value="Unassembled WGS sequence"/>
</dbReference>
<sequence length="264" mass="29153">MECDDLIGTESDVAIVVACWHAGRCTQGKAASDEHLVALSRLLRLGNLAPSILESVLPGLPWFKESRLLRPFVHTFRRYGSNCAQLYPTLGIPAAWIAHARNGATHEAQQSKGPQELVWRVPVSAINEMAQSEAVPLFSSPVLYSNGVFFRAYVRLLRPSMQLRLSVELADSHGVPVPPVLDASLSIKLRRLEQRVDVCTQYPAIRRLAPQSSAITVVNEDVIVLVSASRLSWTMAVPSAEIIRLYPEVLFDGHLVFDIALQPK</sequence>
<evidence type="ECO:0000313" key="2">
    <source>
        <dbReference type="Proteomes" id="UP000815325"/>
    </source>
</evidence>
<proteinExistence type="predicted"/>
<name>A0ABQ7FYE6_DUNSA</name>
<evidence type="ECO:0000313" key="1">
    <source>
        <dbReference type="EMBL" id="KAF5827394.1"/>
    </source>
</evidence>
<dbReference type="EMBL" id="MU070515">
    <property type="protein sequence ID" value="KAF5827394.1"/>
    <property type="molecule type" value="Genomic_DNA"/>
</dbReference>
<reference evidence="1" key="1">
    <citation type="submission" date="2017-08" db="EMBL/GenBank/DDBJ databases">
        <authorList>
            <person name="Polle J.E."/>
            <person name="Barry K."/>
            <person name="Cushman J."/>
            <person name="Schmutz J."/>
            <person name="Tran D."/>
            <person name="Hathwaick L.T."/>
            <person name="Yim W.C."/>
            <person name="Jenkins J."/>
            <person name="Mckie-Krisberg Z.M."/>
            <person name="Prochnik S."/>
            <person name="Lindquist E."/>
            <person name="Dockter R.B."/>
            <person name="Adam C."/>
            <person name="Molina H."/>
            <person name="Bunkerborg J."/>
            <person name="Jin E."/>
            <person name="Buchheim M."/>
            <person name="Magnuson J."/>
        </authorList>
    </citation>
    <scope>NUCLEOTIDE SEQUENCE</scope>
    <source>
        <strain evidence="1">CCAP 19/18</strain>
    </source>
</reference>
<accession>A0ABQ7FYE6</accession>
<protein>
    <submittedName>
        <fullName evidence="1">Uncharacterized protein</fullName>
    </submittedName>
</protein>
<keyword evidence="2" id="KW-1185">Reference proteome</keyword>
<gene>
    <name evidence="1" type="ORF">DUNSADRAFT_759</name>
</gene>
<comment type="caution">
    <text evidence="1">The sequence shown here is derived from an EMBL/GenBank/DDBJ whole genome shotgun (WGS) entry which is preliminary data.</text>
</comment>
<organism evidence="1 2">
    <name type="scientific">Dunaliella salina</name>
    <name type="common">Green alga</name>
    <name type="synonym">Protococcus salinus</name>
    <dbReference type="NCBI Taxonomy" id="3046"/>
    <lineage>
        <taxon>Eukaryota</taxon>
        <taxon>Viridiplantae</taxon>
        <taxon>Chlorophyta</taxon>
        <taxon>core chlorophytes</taxon>
        <taxon>Chlorophyceae</taxon>
        <taxon>CS clade</taxon>
        <taxon>Chlamydomonadales</taxon>
        <taxon>Dunaliellaceae</taxon>
        <taxon>Dunaliella</taxon>
    </lineage>
</organism>